<feature type="signal peptide" evidence="2">
    <location>
        <begin position="1"/>
        <end position="19"/>
    </location>
</feature>
<reference evidence="3" key="1">
    <citation type="journal article" date="2019" name="Sci. Rep.">
        <title>Draft genome of Tanacetum cinerariifolium, the natural source of mosquito coil.</title>
        <authorList>
            <person name="Yamashiro T."/>
            <person name="Shiraishi A."/>
            <person name="Satake H."/>
            <person name="Nakayama K."/>
        </authorList>
    </citation>
    <scope>NUCLEOTIDE SEQUENCE</scope>
</reference>
<organism evidence="3">
    <name type="scientific">Tanacetum cinerariifolium</name>
    <name type="common">Dalmatian daisy</name>
    <name type="synonym">Chrysanthemum cinerariifolium</name>
    <dbReference type="NCBI Taxonomy" id="118510"/>
    <lineage>
        <taxon>Eukaryota</taxon>
        <taxon>Viridiplantae</taxon>
        <taxon>Streptophyta</taxon>
        <taxon>Embryophyta</taxon>
        <taxon>Tracheophyta</taxon>
        <taxon>Spermatophyta</taxon>
        <taxon>Magnoliopsida</taxon>
        <taxon>eudicotyledons</taxon>
        <taxon>Gunneridae</taxon>
        <taxon>Pentapetalae</taxon>
        <taxon>asterids</taxon>
        <taxon>campanulids</taxon>
        <taxon>Asterales</taxon>
        <taxon>Asteraceae</taxon>
        <taxon>Asteroideae</taxon>
        <taxon>Anthemideae</taxon>
        <taxon>Anthemidinae</taxon>
        <taxon>Tanacetum</taxon>
    </lineage>
</organism>
<evidence type="ECO:0008006" key="4">
    <source>
        <dbReference type="Google" id="ProtNLM"/>
    </source>
</evidence>
<evidence type="ECO:0000256" key="1">
    <source>
        <dbReference type="SAM" id="Phobius"/>
    </source>
</evidence>
<comment type="caution">
    <text evidence="3">The sequence shown here is derived from an EMBL/GenBank/DDBJ whole genome shotgun (WGS) entry which is preliminary data.</text>
</comment>
<feature type="chain" id="PRO_5026865577" description="Pre-mRNA splicing Prp18-interacting factor" evidence="2">
    <location>
        <begin position="20"/>
        <end position="565"/>
    </location>
</feature>
<evidence type="ECO:0000256" key="2">
    <source>
        <dbReference type="SAM" id="SignalP"/>
    </source>
</evidence>
<keyword evidence="1" id="KW-1133">Transmembrane helix</keyword>
<feature type="transmembrane region" description="Helical" evidence="1">
    <location>
        <begin position="513"/>
        <end position="530"/>
    </location>
</feature>
<name>A0A6L2LPG7_TANCI</name>
<evidence type="ECO:0000313" key="3">
    <source>
        <dbReference type="EMBL" id="GEU63100.1"/>
    </source>
</evidence>
<dbReference type="EMBL" id="BKCJ010004789">
    <property type="protein sequence ID" value="GEU63100.1"/>
    <property type="molecule type" value="Genomic_DNA"/>
</dbReference>
<keyword evidence="2" id="KW-0732">Signal</keyword>
<accession>A0A6L2LPG7</accession>
<protein>
    <recommendedName>
        <fullName evidence="4">Pre-mRNA splicing Prp18-interacting factor</fullName>
    </recommendedName>
</protein>
<dbReference type="AlphaFoldDB" id="A0A6L2LPG7"/>
<sequence>MRWVWRTIIWFLPCRWCTCEWCGNDLLDGFCLLCNSRNSCVYDPNPNSFDCPPDSCHPPHPTYETYSCDLCENDSHFGYDCQPQFPLNYDSKPGYIENYNSYPYDSSSFPQQYLCCENCEGPHETFQCQPMNQNFDNSNSSSFDQSQPSQFPVIHQPPQEMSIQEMEDLKQQYLDEMKRLINSEYHDEIKIDELKGNFSSMSIEINKKRKDSATRAVIPILSNEEPDNSLSMGDEHLDTILATKSDKFIKSSAENLIPIPSESEGILDNMCDVPFHDNSPPLDASPPDSELVSSEVMEIVIPEVGGIDDDILLTIKDDILREKLLNINLLIAKIEALNDNPTSSSDFIIKSPSTSLNSLLEETNTFDNSLPEFETFWFDLEEISSGSTTTRSDISLPEYEAFYDDHVKEISSSSTTTHSDSSLYDSFIFDLSINLFFPADRSDFYEFPDELIHIISPPEYDCFFFKIEPNSGDFTMDVMEDISPTREPRVHNGLPTHPKLQLNLEFILSRKSLFTYVVWIFLPFLLYSVAPQYLLSFGNEDTIFDPGICNYHFLGRMYLIGVKLS</sequence>
<keyword evidence="1" id="KW-0812">Transmembrane</keyword>
<keyword evidence="1" id="KW-0472">Membrane</keyword>
<gene>
    <name evidence="3" type="ORF">Tci_035078</name>
</gene>
<proteinExistence type="predicted"/>